<dbReference type="Proteomes" id="UP000542214">
    <property type="component" value="Unassembled WGS sequence"/>
</dbReference>
<comment type="caution">
    <text evidence="5">The sequence shown here is derived from an EMBL/GenBank/DDBJ whole genome shotgun (WGS) entry which is preliminary data.</text>
</comment>
<evidence type="ECO:0000313" key="5">
    <source>
        <dbReference type="EMBL" id="RYL85385.1"/>
    </source>
</evidence>
<accession>A0A067H6Y9</accession>
<reference evidence="3 9" key="2">
    <citation type="submission" date="2018-08" db="EMBL/GenBank/DDBJ databases">
        <authorList>
            <consortium name="GenomeTrakr network: Whole genome sequencing for foodborne pathogen traceback"/>
        </authorList>
    </citation>
    <scope>NUCLEOTIDE SEQUENCE [LARGE SCALE GENOMIC DNA]</scope>
    <source>
        <strain evidence="3 9">NC_STEC194</strain>
    </source>
</reference>
<reference evidence="1" key="5">
    <citation type="submission" date="2023-10" db="EMBL/GenBank/DDBJ databases">
        <authorList>
            <person name="Leclercq S."/>
        </authorList>
    </citation>
    <scope>NUCLEOTIDE SEQUENCE</scope>
    <source>
        <strain evidence="1">F848</strain>
    </source>
</reference>
<gene>
    <name evidence="3" type="ORF">B6R15_003830</name>
    <name evidence="2" type="ORF">C0P57_003776</name>
    <name evidence="4" type="ORF">CCS08_00395</name>
    <name evidence="5" type="ORF">EWK56_04135</name>
    <name evidence="1" type="ORF">FGAF848_39160</name>
</gene>
<dbReference type="EMBL" id="NHTF01000002">
    <property type="protein sequence ID" value="OWW57302.1"/>
    <property type="molecule type" value="Genomic_DNA"/>
</dbReference>
<evidence type="ECO:0000313" key="6">
    <source>
        <dbReference type="Proteomes" id="UP000197270"/>
    </source>
</evidence>
<dbReference type="EMBL" id="AASFZR010000072">
    <property type="protein sequence ID" value="EFB4534457.1"/>
    <property type="molecule type" value="Genomic_DNA"/>
</dbReference>
<dbReference type="Proteomes" id="UP001190091">
    <property type="component" value="Unassembled WGS sequence"/>
</dbReference>
<evidence type="ECO:0000313" key="8">
    <source>
        <dbReference type="Proteomes" id="UP000542214"/>
    </source>
</evidence>
<evidence type="ECO:0000313" key="3">
    <source>
        <dbReference type="EMBL" id="EFM7862524.1"/>
    </source>
</evidence>
<reference evidence="4 6" key="1">
    <citation type="submission" date="2017-05" db="EMBL/GenBank/DDBJ databases">
        <title>Sequencing of Escherichia coli that cause persistent and transient Mastitis.</title>
        <authorList>
            <person name="Thacker T.C."/>
            <person name="Lippolis J.D."/>
            <person name="Brunelle B.W."/>
            <person name="Casey T.A."/>
            <person name="Reinhardt T.A."/>
            <person name="Sacco R.E."/>
            <person name="Holman D.B."/>
        </authorList>
    </citation>
    <scope>NUCLEOTIDE SEQUENCE [LARGE SCALE GENOMIC DNA]</scope>
    <source>
        <strain evidence="4 6">ECA-B</strain>
    </source>
</reference>
<name>A0A067H6Y9_ECOLX</name>
<protein>
    <submittedName>
        <fullName evidence="5">Uncharacterized protein</fullName>
    </submittedName>
</protein>
<reference evidence="5 7" key="4">
    <citation type="submission" date="2019-02" db="EMBL/GenBank/DDBJ databases">
        <authorList>
            <person name="Slukin P."/>
            <person name="Fursova N."/>
            <person name="Ermolenko Z."/>
            <person name="Mayskaya N."/>
            <person name="Kislichkina A."/>
            <person name="Mukhina T."/>
            <person name="Sizova A."/>
            <person name="Bogun A."/>
        </authorList>
    </citation>
    <scope>NUCLEOTIDE SEQUENCE [LARGE SCALE GENOMIC DNA]</scope>
    <source>
        <strain evidence="5">SCPM-O-B-8431</strain>
        <strain evidence="7">SCPM-O-B-8431(U15)</strain>
    </source>
</reference>
<dbReference type="EMBL" id="CAUZHL010000005">
    <property type="protein sequence ID" value="CAK1213954.1"/>
    <property type="molecule type" value="Genomic_DNA"/>
</dbReference>
<evidence type="ECO:0000313" key="2">
    <source>
        <dbReference type="EMBL" id="EFB4534457.1"/>
    </source>
</evidence>
<reference evidence="2 8" key="3">
    <citation type="submission" date="2018-08" db="EMBL/GenBank/DDBJ databases">
        <authorList>
            <consortium name="NARMS: The National Antimicrobial Resistance Monitoring System"/>
        </authorList>
    </citation>
    <scope>NUCLEOTIDE SEQUENCE [LARGE SCALE GENOMIC DNA]</scope>
    <source>
        <strain evidence="2 8">FSIS11706358</strain>
    </source>
</reference>
<evidence type="ECO:0000313" key="9">
    <source>
        <dbReference type="Proteomes" id="UP000587626"/>
    </source>
</evidence>
<dbReference type="Proteomes" id="UP000587626">
    <property type="component" value="Unassembled WGS sequence"/>
</dbReference>
<organism evidence="5 7">
    <name type="scientific">Escherichia coli</name>
    <dbReference type="NCBI Taxonomy" id="562"/>
    <lineage>
        <taxon>Bacteria</taxon>
        <taxon>Pseudomonadati</taxon>
        <taxon>Pseudomonadota</taxon>
        <taxon>Gammaproteobacteria</taxon>
        <taxon>Enterobacterales</taxon>
        <taxon>Enterobacteriaceae</taxon>
        <taxon>Escherichia</taxon>
    </lineage>
</organism>
<dbReference type="Proteomes" id="UP000197270">
    <property type="component" value="Unassembled WGS sequence"/>
</dbReference>
<evidence type="ECO:0000313" key="7">
    <source>
        <dbReference type="Proteomes" id="UP000291778"/>
    </source>
</evidence>
<evidence type="ECO:0000313" key="4">
    <source>
        <dbReference type="EMBL" id="OWW57302.1"/>
    </source>
</evidence>
<evidence type="ECO:0000313" key="1">
    <source>
        <dbReference type="EMBL" id="CAK1213954.1"/>
    </source>
</evidence>
<dbReference type="Proteomes" id="UP000291778">
    <property type="component" value="Unassembled WGS sequence"/>
</dbReference>
<dbReference type="RefSeq" id="WP_000147748.1">
    <property type="nucleotide sequence ID" value="NZ_AP021946.1"/>
</dbReference>
<dbReference type="AlphaFoldDB" id="A0A067H6Y9"/>
<dbReference type="EMBL" id="AATLXB010000057">
    <property type="protein sequence ID" value="EFM7862524.1"/>
    <property type="molecule type" value="Genomic_DNA"/>
</dbReference>
<proteinExistence type="predicted"/>
<sequence>MTGRKNKCVRKNCNNQVFSVKMAVEKRLCRKHYERFCELKKRREQNPVHRLNEALPRKIKGPKSKKKLVKEREIINSRKKHKQEQGPSLTELNKKVREILKTPAWRTLETRIRRNGITFKSKAELDALSELYAIYSWVSYCKRGDNYSVWFLNCPDVNINLHVCECRSSESDCYLPSRFIILPAPLRQKVKRKYSANSSGVPGHNDSKSLYKTVLSVCGGKRETEMFFYSLPVKTNHHPYWIKSGVVKRFPPVFGLLFYEQERLTGGVFRYVLIRFYNTFKENLFFVEIVSCCFLVELFHDIDSFFINQRLSKLESFIDKWREGKEIWIKVYLQLIHTILGITETEKLVNLYNSFFTDKVVLWDESVKKVKWIYEK</sequence>
<dbReference type="EMBL" id="SERV01000002">
    <property type="protein sequence ID" value="RYL85385.1"/>
    <property type="molecule type" value="Genomic_DNA"/>
</dbReference>